<organism evidence="1 2">
    <name type="scientific">Aerococcus christensenii</name>
    <dbReference type="NCBI Taxonomy" id="87541"/>
    <lineage>
        <taxon>Bacteria</taxon>
        <taxon>Bacillati</taxon>
        <taxon>Bacillota</taxon>
        <taxon>Bacilli</taxon>
        <taxon>Lactobacillales</taxon>
        <taxon>Aerococcaceae</taxon>
        <taxon>Aerococcus</taxon>
    </lineage>
</organism>
<name>A0A133Y4T8_9LACT</name>
<evidence type="ECO:0000313" key="2">
    <source>
        <dbReference type="Proteomes" id="UP000070422"/>
    </source>
</evidence>
<evidence type="ECO:0000313" key="1">
    <source>
        <dbReference type="EMBL" id="KXB38177.1"/>
    </source>
</evidence>
<comment type="caution">
    <text evidence="1">The sequence shown here is derived from an EMBL/GenBank/DDBJ whole genome shotgun (WGS) entry which is preliminary data.</text>
</comment>
<accession>A0A133Y4T8</accession>
<reference evidence="1 2" key="1">
    <citation type="submission" date="2016-01" db="EMBL/GenBank/DDBJ databases">
        <authorList>
            <person name="Oliw E.H."/>
        </authorList>
    </citation>
    <scope>NUCLEOTIDE SEQUENCE [LARGE SCALE GENOMIC DNA]</scope>
    <source>
        <strain evidence="1 2">KA00635</strain>
    </source>
</reference>
<protein>
    <recommendedName>
        <fullName evidence="3">Cytoplasmic protein</fullName>
    </recommendedName>
</protein>
<sequence>MISETLKMKPEFIGPAYYERLGDAPKFIFRKEGKYQRHILNSAEHGAFHVITPASTTVFPEDALVEAVNPIFFPDTALNGNTVAPYLNVFAEKLVLKK</sequence>
<evidence type="ECO:0008006" key="3">
    <source>
        <dbReference type="Google" id="ProtNLM"/>
    </source>
</evidence>
<dbReference type="Proteomes" id="UP000070422">
    <property type="component" value="Unassembled WGS sequence"/>
</dbReference>
<dbReference type="RefSeq" id="WP_060936307.1">
    <property type="nucleotide sequence ID" value="NZ_JASOZP010000005.1"/>
</dbReference>
<gene>
    <name evidence="1" type="ORF">HMPREF3187_00107</name>
</gene>
<dbReference type="AlphaFoldDB" id="A0A133Y4T8"/>
<dbReference type="OrthoDB" id="2222683at2"/>
<proteinExistence type="predicted"/>
<dbReference type="EMBL" id="LSCQ01000010">
    <property type="protein sequence ID" value="KXB38177.1"/>
    <property type="molecule type" value="Genomic_DNA"/>
</dbReference>
<dbReference type="PATRIC" id="fig|87541.4.peg.107"/>